<keyword evidence="3 7" id="KW-0812">Transmembrane</keyword>
<evidence type="ECO:0000256" key="7">
    <source>
        <dbReference type="SAM" id="Phobius"/>
    </source>
</evidence>
<evidence type="ECO:0000313" key="9">
    <source>
        <dbReference type="Proteomes" id="UP001268256"/>
    </source>
</evidence>
<proteinExistence type="inferred from homology"/>
<comment type="similarity">
    <text evidence="2">Belongs to the autoinducer-2 exporter (AI-2E) (TC 2.A.86) family.</text>
</comment>
<evidence type="ECO:0000256" key="1">
    <source>
        <dbReference type="ARBA" id="ARBA00004141"/>
    </source>
</evidence>
<feature type="transmembrane region" description="Helical" evidence="7">
    <location>
        <begin position="76"/>
        <end position="101"/>
    </location>
</feature>
<reference evidence="9" key="1">
    <citation type="submission" date="2023-07" db="EMBL/GenBank/DDBJ databases">
        <authorList>
            <person name="Luz R."/>
            <person name="Cordeiro R."/>
            <person name="Fonseca A."/>
            <person name="Goncalves V."/>
        </authorList>
    </citation>
    <scope>NUCLEOTIDE SEQUENCE [LARGE SCALE GENOMIC DNA]</scope>
    <source>
        <strain evidence="9">BACA0444</strain>
    </source>
</reference>
<comment type="subcellular location">
    <subcellularLocation>
        <location evidence="1">Membrane</location>
        <topology evidence="1">Multi-pass membrane protein</topology>
    </subcellularLocation>
</comment>
<dbReference type="GO" id="GO:0055085">
    <property type="term" value="P:transmembrane transport"/>
    <property type="evidence" value="ECO:0007669"/>
    <property type="project" value="TreeGrafter"/>
</dbReference>
<keyword evidence="5 7" id="KW-0472">Membrane</keyword>
<dbReference type="GO" id="GO:0016020">
    <property type="term" value="C:membrane"/>
    <property type="evidence" value="ECO:0007669"/>
    <property type="project" value="UniProtKB-SubCell"/>
</dbReference>
<feature type="transmembrane region" description="Helical" evidence="7">
    <location>
        <begin position="43"/>
        <end position="64"/>
    </location>
</feature>
<keyword evidence="4 7" id="KW-1133">Transmembrane helix</keyword>
<dbReference type="EMBL" id="JAVMIP010000028">
    <property type="protein sequence ID" value="MDS3862389.1"/>
    <property type="molecule type" value="Genomic_DNA"/>
</dbReference>
<dbReference type="AlphaFoldDB" id="A0AAE4FW41"/>
<dbReference type="InterPro" id="IPR002549">
    <property type="entry name" value="AI-2E-like"/>
</dbReference>
<keyword evidence="9" id="KW-1185">Reference proteome</keyword>
<dbReference type="Pfam" id="PF01594">
    <property type="entry name" value="AI-2E_transport"/>
    <property type="match status" value="1"/>
</dbReference>
<evidence type="ECO:0000256" key="3">
    <source>
        <dbReference type="ARBA" id="ARBA00022692"/>
    </source>
</evidence>
<evidence type="ECO:0000256" key="2">
    <source>
        <dbReference type="ARBA" id="ARBA00009773"/>
    </source>
</evidence>
<sequence length="385" mass="41521">MAQSHGFNWWQQLSLPTRLLIIGLTGPIITLNFWAFASISSYFGTLVGVLVLASLLAFILNYPVTWIESQGNLRGPAAIVVFLLTLLILAGLGVTLVPVVLNQAQQLVVRLPEWVGSGQQRLLEFGQWLDTLNLPITVDVDALANQLLERLKEQLQAVAREALNLLLGTVSSVVDVVINVILTTVLTFYLLQHGDELWDSLVTWLPSPMRGRTSQTIRSSFQNYFIGQLILGTCMGVGLVSIFLFLKVPFGLLFGITIGIMALVPFGGTVGIIAVTLLVTLQDAWLGLRVLAGSFILQQILENLIAPRIIGSVTGLNPVWVFLAILAGAKVGGLLGVVVAVPIAVVIKTALISLRSRWDEPLAAPESLTPTEADPIGREGLSPLS</sequence>
<dbReference type="RefSeq" id="WP_322879594.1">
    <property type="nucleotide sequence ID" value="NZ_JAVMIP010000028.1"/>
</dbReference>
<evidence type="ECO:0000256" key="6">
    <source>
        <dbReference type="SAM" id="MobiDB-lite"/>
    </source>
</evidence>
<feature type="transmembrane region" description="Helical" evidence="7">
    <location>
        <begin position="165"/>
        <end position="191"/>
    </location>
</feature>
<feature type="transmembrane region" description="Helical" evidence="7">
    <location>
        <begin position="252"/>
        <end position="279"/>
    </location>
</feature>
<protein>
    <submittedName>
        <fullName evidence="8">AI-2E family transporter</fullName>
    </submittedName>
</protein>
<evidence type="ECO:0000256" key="5">
    <source>
        <dbReference type="ARBA" id="ARBA00023136"/>
    </source>
</evidence>
<evidence type="ECO:0000313" key="8">
    <source>
        <dbReference type="EMBL" id="MDS3862389.1"/>
    </source>
</evidence>
<dbReference type="PANTHER" id="PTHR21716">
    <property type="entry name" value="TRANSMEMBRANE PROTEIN"/>
    <property type="match status" value="1"/>
</dbReference>
<feature type="transmembrane region" description="Helical" evidence="7">
    <location>
        <begin position="19"/>
        <end position="37"/>
    </location>
</feature>
<dbReference type="PANTHER" id="PTHR21716:SF66">
    <property type="entry name" value="TRANSPORT PROTEIN SLL0063-RELATED"/>
    <property type="match status" value="1"/>
</dbReference>
<evidence type="ECO:0000256" key="4">
    <source>
        <dbReference type="ARBA" id="ARBA00022989"/>
    </source>
</evidence>
<dbReference type="Proteomes" id="UP001268256">
    <property type="component" value="Unassembled WGS sequence"/>
</dbReference>
<feature type="transmembrane region" description="Helical" evidence="7">
    <location>
        <begin position="318"/>
        <end position="347"/>
    </location>
</feature>
<accession>A0AAE4FW41</accession>
<comment type="caution">
    <text evidence="8">The sequence shown here is derived from an EMBL/GenBank/DDBJ whole genome shotgun (WGS) entry which is preliminary data.</text>
</comment>
<feature type="region of interest" description="Disordered" evidence="6">
    <location>
        <begin position="365"/>
        <end position="385"/>
    </location>
</feature>
<feature type="transmembrane region" description="Helical" evidence="7">
    <location>
        <begin position="224"/>
        <end position="246"/>
    </location>
</feature>
<gene>
    <name evidence="8" type="ORF">RIF25_16450</name>
</gene>
<name>A0AAE4FW41_9CYAN</name>
<organism evidence="8 9">
    <name type="scientific">Pseudocalidococcus azoricus BACA0444</name>
    <dbReference type="NCBI Taxonomy" id="2918990"/>
    <lineage>
        <taxon>Bacteria</taxon>
        <taxon>Bacillati</taxon>
        <taxon>Cyanobacteriota</taxon>
        <taxon>Cyanophyceae</taxon>
        <taxon>Acaryochloridales</taxon>
        <taxon>Thermosynechococcaceae</taxon>
        <taxon>Pseudocalidococcus</taxon>
        <taxon>Pseudocalidococcus azoricus</taxon>
    </lineage>
</organism>